<sequence>MIPAFVSVFRPLKADLSEGGISLGLATALEQYNACEGFCRVYHLEKEDRRGSRPIIYAIDGG</sequence>
<dbReference type="EMBL" id="LUTQ01000047">
    <property type="protein sequence ID" value="OSN08795.1"/>
    <property type="molecule type" value="Genomic_DNA"/>
</dbReference>
<protein>
    <submittedName>
        <fullName evidence="1">Uncharacterized protein</fullName>
    </submittedName>
</protein>
<evidence type="ECO:0000313" key="1">
    <source>
        <dbReference type="EMBL" id="OSN08795.1"/>
    </source>
</evidence>
<reference evidence="1 2" key="1">
    <citation type="submission" date="2016-02" db="EMBL/GenBank/DDBJ databases">
        <title>Species-wide whole genome sequencing reveals diversity, host range in Lonsdalea quercina.</title>
        <authorList>
            <person name="Li Y."/>
        </authorList>
    </citation>
    <scope>NUCLEOTIDE SEQUENCE [LARGE SCALE GENOMIC DNA]</scope>
    <source>
        <strain evidence="1 2">LMG 26265</strain>
    </source>
</reference>
<organism evidence="1 2">
    <name type="scientific">Lonsdalea iberica</name>
    <dbReference type="NCBI Taxonomy" id="1082703"/>
    <lineage>
        <taxon>Bacteria</taxon>
        <taxon>Pseudomonadati</taxon>
        <taxon>Pseudomonadota</taxon>
        <taxon>Gammaproteobacteria</taxon>
        <taxon>Enterobacterales</taxon>
        <taxon>Pectobacteriaceae</taxon>
        <taxon>Lonsdalea</taxon>
    </lineage>
</organism>
<comment type="caution">
    <text evidence="1">The sequence shown here is derived from an EMBL/GenBank/DDBJ whole genome shotgun (WGS) entry which is preliminary data.</text>
</comment>
<gene>
    <name evidence="1" type="ORF">AU512_13355</name>
</gene>
<dbReference type="Proteomes" id="UP000194040">
    <property type="component" value="Unassembled WGS sequence"/>
</dbReference>
<proteinExistence type="predicted"/>
<name>A0ABX3XDI9_9GAMM</name>
<keyword evidence="2" id="KW-1185">Reference proteome</keyword>
<accession>A0ABX3XDI9</accession>
<evidence type="ECO:0000313" key="2">
    <source>
        <dbReference type="Proteomes" id="UP000194040"/>
    </source>
</evidence>